<feature type="domain" description="Beta-hexosaminidase bacterial type N-terminal" evidence="5">
    <location>
        <begin position="20"/>
        <end position="122"/>
    </location>
</feature>
<organism evidence="6 7">
    <name type="scientific">Segatella copri</name>
    <dbReference type="NCBI Taxonomy" id="165179"/>
    <lineage>
        <taxon>Bacteria</taxon>
        <taxon>Pseudomonadati</taxon>
        <taxon>Bacteroidota</taxon>
        <taxon>Bacteroidia</taxon>
        <taxon>Bacteroidales</taxon>
        <taxon>Prevotellaceae</taxon>
        <taxon>Segatella</taxon>
    </lineage>
</organism>
<evidence type="ECO:0000313" key="7">
    <source>
        <dbReference type="Proteomes" id="UP000283872"/>
    </source>
</evidence>
<evidence type="ECO:0000259" key="5">
    <source>
        <dbReference type="Pfam" id="PF02838"/>
    </source>
</evidence>
<keyword evidence="3" id="KW-0175">Coiled coil</keyword>
<proteinExistence type="predicted"/>
<evidence type="ECO:0000256" key="3">
    <source>
        <dbReference type="SAM" id="Coils"/>
    </source>
</evidence>
<dbReference type="EMBL" id="QRVA01000003">
    <property type="protein sequence ID" value="RGS18476.1"/>
    <property type="molecule type" value="Genomic_DNA"/>
</dbReference>
<gene>
    <name evidence="6" type="ORF">DWY11_02155</name>
</gene>
<evidence type="ECO:0000256" key="2">
    <source>
        <dbReference type="ARBA" id="ARBA00023295"/>
    </source>
</evidence>
<protein>
    <recommendedName>
        <fullName evidence="5">Beta-hexosaminidase bacterial type N-terminal domain-containing protein</fullName>
    </recommendedName>
</protein>
<evidence type="ECO:0000256" key="1">
    <source>
        <dbReference type="ARBA" id="ARBA00022801"/>
    </source>
</evidence>
<accession>A0A3R5WLF0</accession>
<feature type="chain" id="PRO_5018683893" description="Beta-hexosaminidase bacterial type N-terminal domain-containing protein" evidence="4">
    <location>
        <begin position="23"/>
        <end position="904"/>
    </location>
</feature>
<dbReference type="AlphaFoldDB" id="A0A3R5WLF0"/>
<dbReference type="Gene3D" id="3.30.379.10">
    <property type="entry name" value="Chitobiase/beta-hexosaminidase domain 2-like"/>
    <property type="match status" value="1"/>
</dbReference>
<keyword evidence="2" id="KW-0326">Glycosidase</keyword>
<dbReference type="Proteomes" id="UP000283872">
    <property type="component" value="Unassembled WGS sequence"/>
</dbReference>
<feature type="signal peptide" evidence="4">
    <location>
        <begin position="1"/>
        <end position="22"/>
    </location>
</feature>
<keyword evidence="1" id="KW-0378">Hydrolase</keyword>
<dbReference type="GO" id="GO:0005975">
    <property type="term" value="P:carbohydrate metabolic process"/>
    <property type="evidence" value="ECO:0007669"/>
    <property type="project" value="UniProtKB-ARBA"/>
</dbReference>
<dbReference type="SUPFAM" id="SSF55545">
    <property type="entry name" value="beta-N-acetylhexosaminidase-like domain"/>
    <property type="match status" value="1"/>
</dbReference>
<evidence type="ECO:0000256" key="4">
    <source>
        <dbReference type="SAM" id="SignalP"/>
    </source>
</evidence>
<dbReference type="InterPro" id="IPR015882">
    <property type="entry name" value="HEX_bac_N"/>
</dbReference>
<dbReference type="GO" id="GO:0016798">
    <property type="term" value="F:hydrolase activity, acting on glycosyl bonds"/>
    <property type="evidence" value="ECO:0007669"/>
    <property type="project" value="UniProtKB-KW"/>
</dbReference>
<feature type="coiled-coil region" evidence="3">
    <location>
        <begin position="689"/>
        <end position="716"/>
    </location>
</feature>
<dbReference type="InterPro" id="IPR029018">
    <property type="entry name" value="Hex-like_dom2"/>
</dbReference>
<reference evidence="6 7" key="1">
    <citation type="submission" date="2018-08" db="EMBL/GenBank/DDBJ databases">
        <title>A genome reference for cultivated species of the human gut microbiota.</title>
        <authorList>
            <person name="Zou Y."/>
            <person name="Xue W."/>
            <person name="Luo G."/>
        </authorList>
    </citation>
    <scope>NUCLEOTIDE SEQUENCE [LARGE SCALE GENOMIC DNA]</scope>
    <source>
        <strain evidence="6 7">AF24-12</strain>
    </source>
</reference>
<sequence>MIKVQKIFVMAALVLIPSVSFAQKVNILTEKKASNREQYAAEYLQKKLNRLGFSAVVNGKKGEYCISLSQAKDTAGLKKEGFSWTRKGKKILLQGNDGSGVIYGCNEIAEYVAQHGSLNMPLKQVDAPEMVLRGACVGLQKTVYLPGHQVYEYPYTPENFPWFYDKEQWIQYLDMLVDNKMNSLYLWNGHPFASLVKLKDYPFALEVDEATFKKNEEMFSFLTREADRRGIFVIQMFYNIILSKPFADHYGLKTQDRHRPITPLISDYTRKSVAAFIEKYPNVGLLVCLGEAMNTYEDDVEWMTKTIIPGVKDGLKALGRTDEPPVLLRAHDTDCKMVMEAALPLYKNLYTMHKYNGESLTTYQPRGPWTKIHTDLAALGSTHISNVHILANLEPFRWSSPSFVQKAVTVMHDVHHANALHLYPQASYWDWPYTADKLPGGQREKQLDRDWMWYKTWGRYAWNCRRDVAAEGNYWDKVLADYYASDAAVADSIRKAYDESGEIAPKLLRRFGITEGNRQTLLLGMFMSQLVNPYKYTIYSGFYESCGPEGEKLIEYVEKEWKHQPHVGELPLDIVAQTEAHGDKAVAPIDAIADRITGNQDEFRRLQNDMHCYRAFAYAFGWKVKAAQHVLNYKWGKDIKELDAAVPLLEKSLDYYRQLVDLTKDTYLYANSMQTAQRRIPIGGDGGNMKHWSELLPKYEQELANLKKNIAMLKAQAAGTYKMKAEDIKPLKDATQQKGAFQMENINGEANFKMVKIAKGAKLFSDLDSVVTDFAPELAGMNAYVMNSSKQRGESTSLTFTTKKPVQLLIGYFRDDQMKYAKAPKLETDATANDYGQAEPQLTSAIRIDGMPQVNIHKYEFAAGKHTLLLPKGFLLVLGATGDKITVRDAGLSGADKAIDWLFY</sequence>
<name>A0A3R5WLF0_9BACT</name>
<comment type="caution">
    <text evidence="6">The sequence shown here is derived from an EMBL/GenBank/DDBJ whole genome shotgun (WGS) entry which is preliminary data.</text>
</comment>
<keyword evidence="4" id="KW-0732">Signal</keyword>
<dbReference type="Pfam" id="PF02838">
    <property type="entry name" value="Glyco_hydro_20b"/>
    <property type="match status" value="1"/>
</dbReference>
<evidence type="ECO:0000313" key="6">
    <source>
        <dbReference type="EMBL" id="RGS18476.1"/>
    </source>
</evidence>